<reference evidence="5" key="1">
    <citation type="submission" date="2021-06" db="EMBL/GenBank/DDBJ databases">
        <title>Paracoccus bacterium XHP0099 sp. nov., isolated from the surface waters of the Yellow Sea.</title>
        <authorList>
            <person name="Xue H."/>
            <person name="Zhang D."/>
        </authorList>
    </citation>
    <scope>NUCLEOTIDE SEQUENCE</scope>
    <source>
        <strain evidence="5">XHP0099</strain>
    </source>
</reference>
<feature type="transmembrane region" description="Helical" evidence="4">
    <location>
        <begin position="39"/>
        <end position="62"/>
    </location>
</feature>
<evidence type="ECO:0000256" key="3">
    <source>
        <dbReference type="ARBA" id="ARBA00023136"/>
    </source>
</evidence>
<feature type="transmembrane region" description="Helical" evidence="4">
    <location>
        <begin position="74"/>
        <end position="93"/>
    </location>
</feature>
<dbReference type="RefSeq" id="WP_216033135.1">
    <property type="nucleotide sequence ID" value="NZ_JAHKNG010000014.1"/>
</dbReference>
<dbReference type="Proteomes" id="UP001166191">
    <property type="component" value="Unassembled WGS sequence"/>
</dbReference>
<dbReference type="EMBL" id="JAHKNG010000014">
    <property type="protein sequence ID" value="MBU3030459.1"/>
    <property type="molecule type" value="Genomic_DNA"/>
</dbReference>
<accession>A0ABS6ALD1</accession>
<comment type="caution">
    <text evidence="5">The sequence shown here is derived from an EMBL/GenBank/DDBJ whole genome shotgun (WGS) entry which is preliminary data.</text>
</comment>
<feature type="transmembrane region" description="Helical" evidence="4">
    <location>
        <begin position="272"/>
        <end position="296"/>
    </location>
</feature>
<evidence type="ECO:0000313" key="6">
    <source>
        <dbReference type="Proteomes" id="UP001166191"/>
    </source>
</evidence>
<keyword evidence="1 4" id="KW-0812">Transmembrane</keyword>
<feature type="transmembrane region" description="Helical" evidence="4">
    <location>
        <begin position="232"/>
        <end position="252"/>
    </location>
</feature>
<evidence type="ECO:0000256" key="1">
    <source>
        <dbReference type="ARBA" id="ARBA00022692"/>
    </source>
</evidence>
<sequence>MIGWLDRLLAHPHRQAEAGARASALDLSRFDADGWTAQILAGFVGSIALSPLMLLPVLVYAYDVHLGFGPDTAGWVASAALIGLAAATVLVSFRTKHWSLARVSVFGMAMMLVFTALTLFLHDSTSMFTLTLLAGFGGGLTQAAIAAALSRTRQAERAFAIFTCFQFVYPGLGAYFFPRLMDSSAQGFNAMQYGQLLLIAAAMLIASVAGAFRLRSDLKDLDPASGSEQMEWALILRAPAALSIVGIMIYGASNGSVWAYSEGIGRLAGLDILAIGDIIAYANVIAGICALGVIWLGNRVGHFIPLIGGIFGQLLSVYIMLAFQTPAGYIWGTMIFTISWAIVFPYFLSIQSDLDHSGTVVAFGQFTNLVGTAVGPALAAVFVGEEGDFTGAIWIAIAMTVLALIPMILIPAVTRRARTAEA</sequence>
<dbReference type="InterPro" id="IPR011701">
    <property type="entry name" value="MFS"/>
</dbReference>
<feature type="transmembrane region" description="Helical" evidence="4">
    <location>
        <begin position="100"/>
        <end position="121"/>
    </location>
</feature>
<keyword evidence="6" id="KW-1185">Reference proteome</keyword>
<evidence type="ECO:0000256" key="2">
    <source>
        <dbReference type="ARBA" id="ARBA00022989"/>
    </source>
</evidence>
<evidence type="ECO:0000256" key="4">
    <source>
        <dbReference type="SAM" id="Phobius"/>
    </source>
</evidence>
<feature type="transmembrane region" description="Helical" evidence="4">
    <location>
        <begin position="329"/>
        <end position="348"/>
    </location>
</feature>
<evidence type="ECO:0000313" key="5">
    <source>
        <dbReference type="EMBL" id="MBU3030459.1"/>
    </source>
</evidence>
<protein>
    <submittedName>
        <fullName evidence="5">MFS transporter</fullName>
    </submittedName>
</protein>
<feature type="transmembrane region" description="Helical" evidence="4">
    <location>
        <begin position="127"/>
        <end position="149"/>
    </location>
</feature>
<proteinExistence type="predicted"/>
<name>A0ABS6ALD1_9RHOB</name>
<feature type="transmembrane region" description="Helical" evidence="4">
    <location>
        <begin position="190"/>
        <end position="212"/>
    </location>
</feature>
<keyword evidence="2 4" id="KW-1133">Transmembrane helix</keyword>
<feature type="transmembrane region" description="Helical" evidence="4">
    <location>
        <begin position="389"/>
        <end position="410"/>
    </location>
</feature>
<dbReference type="Pfam" id="PF07690">
    <property type="entry name" value="MFS_1"/>
    <property type="match status" value="1"/>
</dbReference>
<feature type="transmembrane region" description="Helical" evidence="4">
    <location>
        <begin position="360"/>
        <end position="383"/>
    </location>
</feature>
<organism evidence="5 6">
    <name type="scientific">Paracoccus marinaquae</name>
    <dbReference type="NCBI Taxonomy" id="2841926"/>
    <lineage>
        <taxon>Bacteria</taxon>
        <taxon>Pseudomonadati</taxon>
        <taxon>Pseudomonadota</taxon>
        <taxon>Alphaproteobacteria</taxon>
        <taxon>Rhodobacterales</taxon>
        <taxon>Paracoccaceae</taxon>
        <taxon>Paracoccus</taxon>
    </lineage>
</organism>
<gene>
    <name evidence="5" type="ORF">KNW02_10040</name>
</gene>
<feature type="transmembrane region" description="Helical" evidence="4">
    <location>
        <begin position="303"/>
        <end position="323"/>
    </location>
</feature>
<feature type="transmembrane region" description="Helical" evidence="4">
    <location>
        <begin position="158"/>
        <end position="178"/>
    </location>
</feature>
<keyword evidence="3 4" id="KW-0472">Membrane</keyword>